<feature type="transmembrane region" description="Helical" evidence="12">
    <location>
        <begin position="206"/>
        <end position="229"/>
    </location>
</feature>
<feature type="transmembrane region" description="Helical" evidence="12">
    <location>
        <begin position="381"/>
        <end position="406"/>
    </location>
</feature>
<feature type="compositionally biased region" description="Polar residues" evidence="11">
    <location>
        <begin position="456"/>
        <end position="465"/>
    </location>
</feature>
<keyword evidence="10" id="KW-0739">Sodium transport</keyword>
<comment type="caution">
    <text evidence="15">The sequence shown here is derived from an EMBL/GenBank/DDBJ whole genome shotgun (WGS) entry which is preliminary data.</text>
</comment>
<keyword evidence="4" id="KW-0050">Antiport</keyword>
<name>A0A8H6C2M7_CANAX</name>
<dbReference type="AlphaFoldDB" id="A0A8H6C2M7"/>
<feature type="domain" description="Alkali metal cation/H+ antiporter Nha1 C-terminal" evidence="14">
    <location>
        <begin position="430"/>
        <end position="468"/>
    </location>
</feature>
<evidence type="ECO:0000313" key="15">
    <source>
        <dbReference type="EMBL" id="KAF6070112.1"/>
    </source>
</evidence>
<dbReference type="Pfam" id="PF00999">
    <property type="entry name" value="Na_H_Exchanger"/>
    <property type="match status" value="1"/>
</dbReference>
<keyword evidence="9 12" id="KW-0472">Membrane</keyword>
<feature type="transmembrane region" description="Helical" evidence="12">
    <location>
        <begin position="235"/>
        <end position="251"/>
    </location>
</feature>
<evidence type="ECO:0000313" key="16">
    <source>
        <dbReference type="Proteomes" id="UP000536275"/>
    </source>
</evidence>
<feature type="transmembrane region" description="Helical" evidence="12">
    <location>
        <begin position="36"/>
        <end position="55"/>
    </location>
</feature>
<feature type="transmembrane region" description="Helical" evidence="12">
    <location>
        <begin position="294"/>
        <end position="316"/>
    </location>
</feature>
<protein>
    <submittedName>
        <fullName evidence="15">Alkali metal cation/H+ antiporter Nha1 C terminus family protein</fullName>
    </submittedName>
</protein>
<evidence type="ECO:0000256" key="5">
    <source>
        <dbReference type="ARBA" id="ARBA00022692"/>
    </source>
</evidence>
<feature type="domain" description="Alkali metal cation/H+ antiporter Nha1 C-terminal" evidence="14">
    <location>
        <begin position="476"/>
        <end position="672"/>
    </location>
</feature>
<keyword evidence="6 12" id="KW-1133">Transmembrane helix</keyword>
<evidence type="ECO:0000256" key="7">
    <source>
        <dbReference type="ARBA" id="ARBA00023053"/>
    </source>
</evidence>
<feature type="transmembrane region" description="Helical" evidence="12">
    <location>
        <begin position="263"/>
        <end position="282"/>
    </location>
</feature>
<dbReference type="GO" id="GO:0030007">
    <property type="term" value="P:intracellular potassium ion homeostasis"/>
    <property type="evidence" value="ECO:0007669"/>
    <property type="project" value="TreeGrafter"/>
</dbReference>
<evidence type="ECO:0000256" key="6">
    <source>
        <dbReference type="ARBA" id="ARBA00022989"/>
    </source>
</evidence>
<proteinExistence type="inferred from homology"/>
<sequence>MAWSQLELEPPHIAYACVGPHCLNWFDPVSWGNSDYITLEICRIVLCIQIVAVAVELPKKYMMKHWLSVTIFLLPVMTCGWLIVGLFIWCLIPHFTFNDGLLVSACVTATDPVLAAAVVGKGKFAERVPGHLRNLLSAESGCNDGMAFPFIFLSLNLIIHSGHAGEIVKDWFLLTILWECIFGCLLGTVIGYVLRKLVAFAENQNLIDRESFLAIFVFIAFISAGIGSMLGVDDLLVSFAAGTAFGWNGAFAKKTEESHVSTVIDLLLNLSFFVYFGAIIPWPQFNNADLGLNVWRLVVLAFVIIFLRRIPAVVALKPITPDVKTWREALFCGHFGPIGVGAIFASILARKDLEAHYTTEETPLHHLPNEDFPHYQLLATIWPIVCFIVITSIIVHGSSVAVLTLGKRLNRMAITMSFTTDQEGNGSGGWMQRLQKLDRATTSFSLHRVDTMAPTEKSQPETTGTKVRGNKTPEPESASDTLAIPNKTSGLSAFGEKPPTKAEKAPVPTVAYQDGDQVIIEDQYGEVMENLKLTTKPVRAPDIGSIHSMESLERHLTQYSTGSGEYTTDEDTHGLQEKLSRSLSRRSYYKKDDPNKRKVYAHRVDDLIVIENEDGDIIRRYKVNKHAPAPRARSGSIMGMVKSMVGIKPPPEISVTDLEHGTQHKIILPEEENTPMSSKTEQKLEDTIANILQENHTQPISEESADEESADEEETEVEKKRRLQALGYLPSSRRDREDEEE</sequence>
<dbReference type="PANTHER" id="PTHR31382">
    <property type="entry name" value="NA(+)/H(+) ANTIPORTER"/>
    <property type="match status" value="1"/>
</dbReference>
<evidence type="ECO:0000256" key="11">
    <source>
        <dbReference type="SAM" id="MobiDB-lite"/>
    </source>
</evidence>
<evidence type="ECO:0000259" key="14">
    <source>
        <dbReference type="Pfam" id="PF08619"/>
    </source>
</evidence>
<dbReference type="GO" id="GO:0005886">
    <property type="term" value="C:plasma membrane"/>
    <property type="evidence" value="ECO:0007669"/>
    <property type="project" value="InterPro"/>
</dbReference>
<comment type="subcellular location">
    <subcellularLocation>
        <location evidence="1">Membrane</location>
        <topology evidence="1">Multi-pass membrane protein</topology>
    </subcellularLocation>
</comment>
<organism evidence="15 16">
    <name type="scientific">Candida albicans</name>
    <name type="common">Yeast</name>
    <dbReference type="NCBI Taxonomy" id="5476"/>
    <lineage>
        <taxon>Eukaryota</taxon>
        <taxon>Fungi</taxon>
        <taxon>Dikarya</taxon>
        <taxon>Ascomycota</taxon>
        <taxon>Saccharomycotina</taxon>
        <taxon>Pichiomycetes</taxon>
        <taxon>Debaryomycetaceae</taxon>
        <taxon>Candida/Lodderomyces clade</taxon>
        <taxon>Candida</taxon>
    </lineage>
</organism>
<evidence type="ECO:0000256" key="8">
    <source>
        <dbReference type="ARBA" id="ARBA00023065"/>
    </source>
</evidence>
<evidence type="ECO:0000256" key="9">
    <source>
        <dbReference type="ARBA" id="ARBA00023136"/>
    </source>
</evidence>
<dbReference type="GO" id="GO:0042391">
    <property type="term" value="P:regulation of membrane potential"/>
    <property type="evidence" value="ECO:0007669"/>
    <property type="project" value="InterPro"/>
</dbReference>
<dbReference type="Pfam" id="PF08619">
    <property type="entry name" value="Nha1_C"/>
    <property type="match status" value="2"/>
</dbReference>
<dbReference type="FunFam" id="1.20.1530.20:FF:000015">
    <property type="entry name" value="Na(+)/H(+) antiporter 2"/>
    <property type="match status" value="1"/>
</dbReference>
<dbReference type="InterPro" id="IPR006153">
    <property type="entry name" value="Cation/H_exchanger_TM"/>
</dbReference>
<dbReference type="GO" id="GO:0120029">
    <property type="term" value="P:proton export across plasma membrane"/>
    <property type="evidence" value="ECO:0007669"/>
    <property type="project" value="InterPro"/>
</dbReference>
<feature type="compositionally biased region" description="Acidic residues" evidence="11">
    <location>
        <begin position="703"/>
        <end position="716"/>
    </location>
</feature>
<keyword evidence="3" id="KW-0813">Transport</keyword>
<keyword evidence="5 12" id="KW-0812">Transmembrane</keyword>
<feature type="compositionally biased region" description="Polar residues" evidence="11">
    <location>
        <begin position="690"/>
        <end position="700"/>
    </location>
</feature>
<evidence type="ECO:0000256" key="2">
    <source>
        <dbReference type="ARBA" id="ARBA00005248"/>
    </source>
</evidence>
<accession>A0A8H6C2M7</accession>
<keyword evidence="7" id="KW-0915">Sodium</keyword>
<dbReference type="EMBL" id="JABWAD010000028">
    <property type="protein sequence ID" value="KAF6070112.1"/>
    <property type="molecule type" value="Genomic_DNA"/>
</dbReference>
<keyword evidence="8" id="KW-0406">Ion transport</keyword>
<dbReference type="Proteomes" id="UP000536275">
    <property type="component" value="Unassembled WGS sequence"/>
</dbReference>
<comment type="similarity">
    <text evidence="2">Belongs to the fungal Na(+)/H(+) exchanger family.</text>
</comment>
<dbReference type="InterPro" id="IPR013928">
    <property type="entry name" value="Cation/H_antiporter_C"/>
</dbReference>
<evidence type="ECO:0000256" key="4">
    <source>
        <dbReference type="ARBA" id="ARBA00022449"/>
    </source>
</evidence>
<feature type="transmembrane region" description="Helical" evidence="12">
    <location>
        <begin position="171"/>
        <end position="194"/>
    </location>
</feature>
<dbReference type="GO" id="GO:0015385">
    <property type="term" value="F:sodium:proton antiporter activity"/>
    <property type="evidence" value="ECO:0007669"/>
    <property type="project" value="InterPro"/>
</dbReference>
<feature type="region of interest" description="Disordered" evidence="11">
    <location>
        <begin position="450"/>
        <end position="508"/>
    </location>
</feature>
<reference evidence="15 16" key="1">
    <citation type="submission" date="2020-03" db="EMBL/GenBank/DDBJ databases">
        <title>FDA dAtabase for Regulatory Grade micrObial Sequences (FDA-ARGOS): Supporting development and validation of Infectious Disease Dx tests.</title>
        <authorList>
            <person name="Campos J."/>
            <person name="Goldberg B."/>
            <person name="Tallon L."/>
            <person name="Sadzewicz L."/>
            <person name="Vavikolanu K."/>
            <person name="Mehta A."/>
            <person name="Aluvathingal J."/>
            <person name="Nadendla S."/>
            <person name="Nandy P."/>
            <person name="Geyer C."/>
            <person name="Yan Y."/>
            <person name="Sichtig H."/>
        </authorList>
    </citation>
    <scope>NUCLEOTIDE SEQUENCE [LARGE SCALE GENOMIC DNA]</scope>
    <source>
        <strain evidence="15 16">FDAARGOS_656</strain>
    </source>
</reference>
<dbReference type="PANTHER" id="PTHR31382:SF4">
    <property type="entry name" value="NA(+)_H(+) ANTIPORTER"/>
    <property type="match status" value="1"/>
</dbReference>
<evidence type="ECO:0000256" key="10">
    <source>
        <dbReference type="ARBA" id="ARBA00023201"/>
    </source>
</evidence>
<dbReference type="GO" id="GO:0036376">
    <property type="term" value="P:sodium ion export across plasma membrane"/>
    <property type="evidence" value="ECO:0007669"/>
    <property type="project" value="InterPro"/>
</dbReference>
<gene>
    <name evidence="15" type="ORF">FOB64_002798</name>
</gene>
<evidence type="ECO:0000259" key="13">
    <source>
        <dbReference type="Pfam" id="PF00999"/>
    </source>
</evidence>
<feature type="compositionally biased region" description="Basic and acidic residues" evidence="11">
    <location>
        <begin position="732"/>
        <end position="741"/>
    </location>
</feature>
<evidence type="ECO:0000256" key="1">
    <source>
        <dbReference type="ARBA" id="ARBA00004141"/>
    </source>
</evidence>
<feature type="transmembrane region" description="Helical" evidence="12">
    <location>
        <begin position="67"/>
        <end position="89"/>
    </location>
</feature>
<feature type="domain" description="Cation/H+ exchanger transmembrane" evidence="13">
    <location>
        <begin position="18"/>
        <end position="403"/>
    </location>
</feature>
<feature type="transmembrane region" description="Helical" evidence="12">
    <location>
        <begin position="328"/>
        <end position="349"/>
    </location>
</feature>
<feature type="region of interest" description="Disordered" evidence="11">
    <location>
        <begin position="689"/>
        <end position="741"/>
    </location>
</feature>
<dbReference type="InterPro" id="IPR004712">
    <property type="entry name" value="Na+/H+_antiporter_fungi"/>
</dbReference>
<evidence type="ECO:0000256" key="3">
    <source>
        <dbReference type="ARBA" id="ARBA00022448"/>
    </source>
</evidence>
<evidence type="ECO:0000256" key="12">
    <source>
        <dbReference type="SAM" id="Phobius"/>
    </source>
</evidence>